<sequence>MQELAVLDTLPNIITAPHSLTTTSLVPLARDAESGNTSALDLRPTETRPSLKVNSSSSLKTGQDSVSGVSMVEPGSIVHGMLNNDDATGSSSMEGLITKPKNSRETGQWPAESAILVAVRVRPFSSAEQAQLPLTPSGKFNFSADASLSTGSAYGHSRGDSFDIPGSNGTRGSGSGIRKVVDVLDESVLVFDPPDAESISKYKRALLPVQAYRRFKDMRYAFDRVFHEDVQQQEVFENTTRHLIDGVLDGYNGTLFAYGATGCGKTHTISGTPEKPGIIFLTMQELYERMKELEDEKTIEISLSYLEVYNETIRDLLGKSTPEGTKHPSLHLREDSSKKISIAGLSEHHPKSMEALMELIFMGNKNRTMSPTEANATSSRSHAVLQINICQRLKTADVSEDFTVATLSLIDLAGSERASVTKNRGARLMEGANINKSLLALGNCINALCENKPKSHIPYRDSKLTRLLKFSLGGNCKTVMIACVSPSSQHYEETHNTLKYANRAKNIKTKVTKNTLNVDRHVSEYVQAIYELRQEVAELKSKLHNQTMSEAMEKVQQRQLLHGREFEETIRKMKATLQASRPQEATYAELQSQLVITAAQLSGLYRWRAGFDQASQAAKKQYQQQEQEGSADDSEANVRAKKLTTSLTASSSYISMVDNLIQDLNDQTVTLANQMQEHEDALKLYAMSIQAMEKNTGSITSGFPYQKLYEMEKKCQTLQSHNKILIKKLELSDRSLSEQFLATEDFMELSARSLVGLRPEIETIEQAGLATKTLNDIYLASITSFTDMSKRIGSSLTQERRHSIPTLNDNLNAGGSDYIPGPSSPFKRSGLNRYVGLDVSRIMSIFPEIPQTPVKRPPASHVMPNLSMDTVDTNLALGSSGLFGSQSPVRMYQERHQMSSPQNPFLVSPIASRTITTPRKKSTPMAGVVFSPKRRRARGGLRPSGMGPTPTKRSVNFLLDVVAEDEDRYSTGWRDPSLPPLRPPSLTQQNSPSSPSLPSASRFLSANPSLIVRRESMGGGAKRLAPAIPRGINGHGGARRLVSTTSGSASTTTKTGARELSKGPQRIASTSNNSVGSSSASNNFTNPAKRNRLAENDSLQQNGKRLRSSPTSQSILLHGVSAATAARIARRQNTMSETNNPFQVAPASSSIDRNGDIALSSPSSTQKTVGGKNEGESWPSRDLVGSADNDPSASTQGLSRIPVPSPPSRNNSTVSVRIDKSERRKSITVQPKSFHAGVSQASRRRSMGPRIGSDSGSLLNSTDVKRIEQARIGFGSGIGGGAIRDVAVRRRARATISPPQEIPSFNHLVAKGPISRGNLAAPSNDTQANSVDVLRAKRRVRMMAAPAELGQGSMMDISDKSDPLRSTTIPAPIAGSSRRRSLGPGRTIPLSDNDSVAGLHHEQDYISAEESGTTTTKPVNRRRSMFTVQAVSPALSEVAEGFGFGQASATHKGQQEAAATTAATVQANPDSLSQPTS</sequence>
<feature type="domain" description="Kinesin motor" evidence="12">
    <location>
        <begin position="114"/>
        <end position="507"/>
    </location>
</feature>
<comment type="caution">
    <text evidence="13">The sequence shown here is derived from an EMBL/GenBank/DDBJ whole genome shotgun (WGS) entry which is preliminary data.</text>
</comment>
<feature type="compositionally biased region" description="Low complexity" evidence="11">
    <location>
        <begin position="984"/>
        <end position="1002"/>
    </location>
</feature>
<name>A0A9P6QEH5_9FUNG</name>
<evidence type="ECO:0000256" key="8">
    <source>
        <dbReference type="ARBA" id="ARBA00023212"/>
    </source>
</evidence>
<feature type="compositionally biased region" description="Low complexity" evidence="11">
    <location>
        <begin position="618"/>
        <end position="628"/>
    </location>
</feature>
<feature type="region of interest" description="Disordered" evidence="11">
    <location>
        <begin position="1133"/>
        <end position="1259"/>
    </location>
</feature>
<evidence type="ECO:0000259" key="12">
    <source>
        <dbReference type="PROSITE" id="PS50067"/>
    </source>
</evidence>
<dbReference type="GO" id="GO:0061673">
    <property type="term" value="C:mitotic spindle astral microtubule"/>
    <property type="evidence" value="ECO:0007669"/>
    <property type="project" value="UniProtKB-ARBA"/>
</dbReference>
<dbReference type="PROSITE" id="PS00411">
    <property type="entry name" value="KINESIN_MOTOR_1"/>
    <property type="match status" value="1"/>
</dbReference>
<dbReference type="Pfam" id="PF00225">
    <property type="entry name" value="Kinesin"/>
    <property type="match status" value="1"/>
</dbReference>
<feature type="compositionally biased region" description="Low complexity" evidence="11">
    <location>
        <begin position="1069"/>
        <end position="1083"/>
    </location>
</feature>
<feature type="coiled-coil region" evidence="10">
    <location>
        <begin position="661"/>
        <end position="695"/>
    </location>
</feature>
<dbReference type="InterPro" id="IPR036961">
    <property type="entry name" value="Kinesin_motor_dom_sf"/>
</dbReference>
<dbReference type="GO" id="GO:0035371">
    <property type="term" value="C:microtubule plus-end"/>
    <property type="evidence" value="ECO:0007669"/>
    <property type="project" value="UniProtKB-ARBA"/>
</dbReference>
<dbReference type="OrthoDB" id="3176171at2759"/>
<evidence type="ECO:0000256" key="4">
    <source>
        <dbReference type="ARBA" id="ARBA00022741"/>
    </source>
</evidence>
<keyword evidence="4 9" id="KW-0547">Nucleotide-binding</keyword>
<evidence type="ECO:0000256" key="11">
    <source>
        <dbReference type="SAM" id="MobiDB-lite"/>
    </source>
</evidence>
<keyword evidence="5 9" id="KW-0067">ATP-binding</keyword>
<dbReference type="PANTHER" id="PTHR47968">
    <property type="entry name" value="CENTROMERE PROTEIN E"/>
    <property type="match status" value="1"/>
</dbReference>
<comment type="similarity">
    <text evidence="9">Belongs to the TRAFAC class myosin-kinesin ATPase superfamily. Kinesin family.</text>
</comment>
<feature type="region of interest" description="Disordered" evidence="11">
    <location>
        <begin position="33"/>
        <end position="68"/>
    </location>
</feature>
<evidence type="ECO:0000256" key="2">
    <source>
        <dbReference type="ARBA" id="ARBA00022490"/>
    </source>
</evidence>
<dbReference type="EMBL" id="JAAAJA010000033">
    <property type="protein sequence ID" value="KAG0265362.1"/>
    <property type="molecule type" value="Genomic_DNA"/>
</dbReference>
<dbReference type="CDD" id="cd01370">
    <property type="entry name" value="KISc_KIP3_like"/>
    <property type="match status" value="1"/>
</dbReference>
<dbReference type="PRINTS" id="PR00380">
    <property type="entry name" value="KINESINHEAVY"/>
</dbReference>
<dbReference type="GO" id="GO:0033047">
    <property type="term" value="P:regulation of mitotic sister chromatid segregation"/>
    <property type="evidence" value="ECO:0007669"/>
    <property type="project" value="UniProtKB-ARBA"/>
</dbReference>
<feature type="region of interest" description="Disordered" evidence="11">
    <location>
        <begin position="618"/>
        <end position="637"/>
    </location>
</feature>
<dbReference type="InterPro" id="IPR027417">
    <property type="entry name" value="P-loop_NTPase"/>
</dbReference>
<dbReference type="PROSITE" id="PS50067">
    <property type="entry name" value="KINESIN_MOTOR_2"/>
    <property type="match status" value="1"/>
</dbReference>
<dbReference type="SMART" id="SM00129">
    <property type="entry name" value="KISc"/>
    <property type="match status" value="1"/>
</dbReference>
<proteinExistence type="inferred from homology"/>
<evidence type="ECO:0000256" key="1">
    <source>
        <dbReference type="ARBA" id="ARBA00004245"/>
    </source>
</evidence>
<dbReference type="GO" id="GO:0010970">
    <property type="term" value="P:transport along microtubule"/>
    <property type="evidence" value="ECO:0007669"/>
    <property type="project" value="UniProtKB-ARBA"/>
</dbReference>
<feature type="compositionally biased region" description="Polar residues" evidence="11">
    <location>
        <begin position="1189"/>
        <end position="1198"/>
    </location>
</feature>
<feature type="region of interest" description="Disordered" evidence="11">
    <location>
        <begin position="934"/>
        <end position="953"/>
    </location>
</feature>
<feature type="compositionally biased region" description="Polar residues" evidence="11">
    <location>
        <begin position="1097"/>
        <end position="1115"/>
    </location>
</feature>
<gene>
    <name evidence="13" type="primary">KLP5</name>
    <name evidence="13" type="ORF">BG011_004907</name>
</gene>
<organism evidence="13 14">
    <name type="scientific">Mortierella polycephala</name>
    <dbReference type="NCBI Taxonomy" id="41804"/>
    <lineage>
        <taxon>Eukaryota</taxon>
        <taxon>Fungi</taxon>
        <taxon>Fungi incertae sedis</taxon>
        <taxon>Mucoromycota</taxon>
        <taxon>Mortierellomycotina</taxon>
        <taxon>Mortierellomycetes</taxon>
        <taxon>Mortierellales</taxon>
        <taxon>Mortierellaceae</taxon>
        <taxon>Mortierella</taxon>
    </lineage>
</organism>
<dbReference type="InterPro" id="IPR019821">
    <property type="entry name" value="Kinesin_motor_CS"/>
</dbReference>
<feature type="region of interest" description="Disordered" evidence="11">
    <location>
        <begin position="1369"/>
        <end position="1395"/>
    </location>
</feature>
<evidence type="ECO:0000313" key="13">
    <source>
        <dbReference type="EMBL" id="KAG0265362.1"/>
    </source>
</evidence>
<feature type="compositionally biased region" description="Low complexity" evidence="11">
    <location>
        <begin position="1043"/>
        <end position="1055"/>
    </location>
</feature>
<feature type="binding site" evidence="9">
    <location>
        <begin position="259"/>
        <end position="266"/>
    </location>
    <ligand>
        <name>ATP</name>
        <dbReference type="ChEBI" id="CHEBI:30616"/>
    </ligand>
</feature>
<dbReference type="GO" id="GO:0005634">
    <property type="term" value="C:nucleus"/>
    <property type="evidence" value="ECO:0007669"/>
    <property type="project" value="UniProtKB-ARBA"/>
</dbReference>
<evidence type="ECO:0000256" key="3">
    <source>
        <dbReference type="ARBA" id="ARBA00022701"/>
    </source>
</evidence>
<dbReference type="GO" id="GO:0070462">
    <property type="term" value="P:plus-end specific microtubule depolymerization"/>
    <property type="evidence" value="ECO:0007669"/>
    <property type="project" value="UniProtKB-ARBA"/>
</dbReference>
<dbReference type="FunFam" id="3.40.850.10:FF:000090">
    <property type="entry name" value="Kinesin-like protein"/>
    <property type="match status" value="1"/>
</dbReference>
<dbReference type="GO" id="GO:0005524">
    <property type="term" value="F:ATP binding"/>
    <property type="evidence" value="ECO:0007669"/>
    <property type="project" value="UniProtKB-UniRule"/>
</dbReference>
<keyword evidence="8" id="KW-0206">Cytoskeleton</keyword>
<feature type="region of interest" description="Disordered" evidence="11">
    <location>
        <begin position="1017"/>
        <end position="1117"/>
    </location>
</feature>
<reference evidence="13" key="1">
    <citation type="journal article" date="2020" name="Fungal Divers.">
        <title>Resolving the Mortierellaceae phylogeny through synthesis of multi-gene phylogenetics and phylogenomics.</title>
        <authorList>
            <person name="Vandepol N."/>
            <person name="Liber J."/>
            <person name="Desiro A."/>
            <person name="Na H."/>
            <person name="Kennedy M."/>
            <person name="Barry K."/>
            <person name="Grigoriev I.V."/>
            <person name="Miller A.N."/>
            <person name="O'Donnell K."/>
            <person name="Stajich J.E."/>
            <person name="Bonito G."/>
        </authorList>
    </citation>
    <scope>NUCLEOTIDE SEQUENCE</scope>
    <source>
        <strain evidence="13">KOD948</strain>
    </source>
</reference>
<protein>
    <submittedName>
        <fullName evidence="13">Kinesin-like protein Klp5</fullName>
    </submittedName>
</protein>
<feature type="region of interest" description="Disordered" evidence="11">
    <location>
        <begin position="968"/>
        <end position="1002"/>
    </location>
</feature>
<evidence type="ECO:0000256" key="5">
    <source>
        <dbReference type="ARBA" id="ARBA00022840"/>
    </source>
</evidence>
<evidence type="ECO:0000313" key="14">
    <source>
        <dbReference type="Proteomes" id="UP000726737"/>
    </source>
</evidence>
<dbReference type="SUPFAM" id="SSF52540">
    <property type="entry name" value="P-loop containing nucleoside triphosphate hydrolases"/>
    <property type="match status" value="1"/>
</dbReference>
<dbReference type="Gene3D" id="3.40.850.10">
    <property type="entry name" value="Kinesin motor domain"/>
    <property type="match status" value="1"/>
</dbReference>
<evidence type="ECO:0000256" key="7">
    <source>
        <dbReference type="ARBA" id="ARBA00023175"/>
    </source>
</evidence>
<comment type="subcellular location">
    <subcellularLocation>
        <location evidence="1">Cytoplasm</location>
        <location evidence="1">Cytoskeleton</location>
    </subcellularLocation>
</comment>
<dbReference type="PANTHER" id="PTHR47968:SF13">
    <property type="entry name" value="KINESIN-LIKE PROTEIN KIF19 ISOFORM X1"/>
    <property type="match status" value="1"/>
</dbReference>
<feature type="compositionally biased region" description="Polar residues" evidence="11">
    <location>
        <begin position="1465"/>
        <end position="1477"/>
    </location>
</feature>
<dbReference type="GO" id="GO:0051656">
    <property type="term" value="P:establishment of organelle localization"/>
    <property type="evidence" value="ECO:0007669"/>
    <property type="project" value="UniProtKB-ARBA"/>
</dbReference>
<keyword evidence="6 10" id="KW-0175">Coiled coil</keyword>
<feature type="compositionally biased region" description="Polar residues" evidence="11">
    <location>
        <begin position="52"/>
        <end position="68"/>
    </location>
</feature>
<feature type="compositionally biased region" description="Polar residues" evidence="11">
    <location>
        <begin position="1133"/>
        <end position="1152"/>
    </location>
</feature>
<keyword evidence="2" id="KW-0963">Cytoplasm</keyword>
<keyword evidence="3" id="KW-0493">Microtubule</keyword>
<dbReference type="GO" id="GO:0008574">
    <property type="term" value="F:plus-end-directed microtubule motor activity"/>
    <property type="evidence" value="ECO:0007669"/>
    <property type="project" value="UniProtKB-ARBA"/>
</dbReference>
<dbReference type="InterPro" id="IPR027640">
    <property type="entry name" value="Kinesin-like_fam"/>
</dbReference>
<keyword evidence="14" id="KW-1185">Reference proteome</keyword>
<dbReference type="Proteomes" id="UP000726737">
    <property type="component" value="Unassembled WGS sequence"/>
</dbReference>
<dbReference type="InterPro" id="IPR001752">
    <property type="entry name" value="Kinesin_motor_dom"/>
</dbReference>
<evidence type="ECO:0000256" key="10">
    <source>
        <dbReference type="SAM" id="Coils"/>
    </source>
</evidence>
<dbReference type="GO" id="GO:0090307">
    <property type="term" value="P:mitotic spindle assembly"/>
    <property type="evidence" value="ECO:0007669"/>
    <property type="project" value="UniProtKB-ARBA"/>
</dbReference>
<dbReference type="GO" id="GO:0008017">
    <property type="term" value="F:microtubule binding"/>
    <property type="evidence" value="ECO:0007669"/>
    <property type="project" value="InterPro"/>
</dbReference>
<evidence type="ECO:0000256" key="6">
    <source>
        <dbReference type="ARBA" id="ARBA00023054"/>
    </source>
</evidence>
<accession>A0A9P6QEH5</accession>
<feature type="region of interest" description="Disordered" evidence="11">
    <location>
        <begin position="1450"/>
        <end position="1477"/>
    </location>
</feature>
<keyword evidence="7 9" id="KW-0505">Motor protein</keyword>
<evidence type="ECO:0000256" key="9">
    <source>
        <dbReference type="PROSITE-ProRule" id="PRU00283"/>
    </source>
</evidence>